<dbReference type="EMBL" id="DVKI01000143">
    <property type="protein sequence ID" value="HIT17645.1"/>
    <property type="molecule type" value="Genomic_DNA"/>
</dbReference>
<reference evidence="3" key="2">
    <citation type="journal article" date="2021" name="PeerJ">
        <title>Extensive microbial diversity within the chicken gut microbiome revealed by metagenomics and culture.</title>
        <authorList>
            <person name="Gilroy R."/>
            <person name="Ravi A."/>
            <person name="Getino M."/>
            <person name="Pursley I."/>
            <person name="Horton D.L."/>
            <person name="Alikhan N.F."/>
            <person name="Baker D."/>
            <person name="Gharbi K."/>
            <person name="Hall N."/>
            <person name="Watson M."/>
            <person name="Adriaenssens E.M."/>
            <person name="Foster-Nyarko E."/>
            <person name="Jarju S."/>
            <person name="Secka A."/>
            <person name="Antonio M."/>
            <person name="Oren A."/>
            <person name="Chaudhuri R.R."/>
            <person name="La Ragione R."/>
            <person name="Hildebrand F."/>
            <person name="Pallen M.J."/>
        </authorList>
    </citation>
    <scope>NUCLEOTIDE SEQUENCE</scope>
    <source>
        <strain evidence="3">14508</strain>
    </source>
</reference>
<dbReference type="Pfam" id="PF04961">
    <property type="entry name" value="FTCD_C"/>
    <property type="match status" value="1"/>
</dbReference>
<reference evidence="3" key="1">
    <citation type="submission" date="2020-10" db="EMBL/GenBank/DDBJ databases">
        <authorList>
            <person name="Gilroy R."/>
        </authorList>
    </citation>
    <scope>NUCLEOTIDE SEQUENCE</scope>
    <source>
        <strain evidence="3">14508</strain>
    </source>
</reference>
<dbReference type="InterPro" id="IPR036178">
    <property type="entry name" value="Formintransfe-cycloase-like_sf"/>
</dbReference>
<dbReference type="GO" id="GO:0003824">
    <property type="term" value="F:catalytic activity"/>
    <property type="evidence" value="ECO:0007669"/>
    <property type="project" value="InterPro"/>
</dbReference>
<keyword evidence="1" id="KW-0472">Membrane</keyword>
<comment type="caution">
    <text evidence="3">The sequence shown here is derived from an EMBL/GenBank/DDBJ whole genome shotgun (WGS) entry which is preliminary data.</text>
</comment>
<protein>
    <submittedName>
        <fullName evidence="3">Cyclodeaminase/cyclohydrolase family protein</fullName>
    </submittedName>
</protein>
<accession>A0A9D1G919</accession>
<dbReference type="Proteomes" id="UP000886893">
    <property type="component" value="Unassembled WGS sequence"/>
</dbReference>
<dbReference type="Gene3D" id="1.20.120.680">
    <property type="entry name" value="Formiminotetrahydrofolate cyclodeaminase monomer, up-and-down helical bundle"/>
    <property type="match status" value="1"/>
</dbReference>
<feature type="non-terminal residue" evidence="3">
    <location>
        <position position="86"/>
    </location>
</feature>
<evidence type="ECO:0000313" key="4">
    <source>
        <dbReference type="Proteomes" id="UP000886893"/>
    </source>
</evidence>
<dbReference type="AlphaFoldDB" id="A0A9D1G919"/>
<feature type="transmembrane region" description="Helical" evidence="1">
    <location>
        <begin position="20"/>
        <end position="42"/>
    </location>
</feature>
<keyword evidence="1" id="KW-0812">Transmembrane</keyword>
<sequence length="86" mass="9193">MLKDLSLEEYLEIVDSDAPTPGGGSVGALVGALGAALSRMLAHLSLNKKKFIEATQEQKEMFVTAANDIKHYKEMLIDGIDGDALS</sequence>
<evidence type="ECO:0000313" key="3">
    <source>
        <dbReference type="EMBL" id="HIT17645.1"/>
    </source>
</evidence>
<organism evidence="3 4">
    <name type="scientific">Candidatus Caccosoma faecigallinarum</name>
    <dbReference type="NCBI Taxonomy" id="2840720"/>
    <lineage>
        <taxon>Bacteria</taxon>
        <taxon>Bacillati</taxon>
        <taxon>Bacillota</taxon>
        <taxon>Bacillota incertae sedis</taxon>
        <taxon>Candidatus Caccosoma</taxon>
    </lineage>
</organism>
<proteinExistence type="predicted"/>
<gene>
    <name evidence="3" type="ORF">IAD04_04660</name>
</gene>
<name>A0A9D1G919_9FIRM</name>
<feature type="domain" description="Cyclodeaminase/cyclohydrolase" evidence="2">
    <location>
        <begin position="6"/>
        <end position="84"/>
    </location>
</feature>
<dbReference type="SUPFAM" id="SSF101262">
    <property type="entry name" value="Methenyltetrahydrofolate cyclohydrolase-like"/>
    <property type="match status" value="1"/>
</dbReference>
<evidence type="ECO:0000259" key="2">
    <source>
        <dbReference type="Pfam" id="PF04961"/>
    </source>
</evidence>
<evidence type="ECO:0000256" key="1">
    <source>
        <dbReference type="SAM" id="Phobius"/>
    </source>
</evidence>
<keyword evidence="1" id="KW-1133">Transmembrane helix</keyword>
<dbReference type="InterPro" id="IPR007044">
    <property type="entry name" value="Cyclodeamin/CycHdrlase"/>
</dbReference>